<evidence type="ECO:0000313" key="4">
    <source>
        <dbReference type="Proteomes" id="UP000275749"/>
    </source>
</evidence>
<evidence type="ECO:0000256" key="1">
    <source>
        <dbReference type="ARBA" id="ARBA00022747"/>
    </source>
</evidence>
<name>A0A3N1ZVJ7_9ACTN</name>
<gene>
    <name evidence="3" type="ORF">EDD41_2107</name>
</gene>
<keyword evidence="1" id="KW-0680">Restriction system</keyword>
<evidence type="ECO:0000313" key="3">
    <source>
        <dbReference type="EMBL" id="ROR54873.1"/>
    </source>
</evidence>
<dbReference type="GO" id="GO:0009307">
    <property type="term" value="P:DNA restriction-modification system"/>
    <property type="evidence" value="ECO:0007669"/>
    <property type="project" value="UniProtKB-KW"/>
</dbReference>
<proteinExistence type="predicted"/>
<dbReference type="InterPro" id="IPR044946">
    <property type="entry name" value="Restrct_endonuc_typeI_TRD_sf"/>
</dbReference>
<evidence type="ECO:0000256" key="2">
    <source>
        <dbReference type="ARBA" id="ARBA00023125"/>
    </source>
</evidence>
<dbReference type="GO" id="GO:0003677">
    <property type="term" value="F:DNA binding"/>
    <property type="evidence" value="ECO:0007669"/>
    <property type="project" value="UniProtKB-KW"/>
</dbReference>
<keyword evidence="2" id="KW-0238">DNA-binding</keyword>
<dbReference type="EMBL" id="RKHG01000001">
    <property type="protein sequence ID" value="ROR54873.1"/>
    <property type="molecule type" value="Genomic_DNA"/>
</dbReference>
<dbReference type="PANTHER" id="PTHR30408">
    <property type="entry name" value="TYPE-1 RESTRICTION ENZYME ECOKI SPECIFICITY PROTEIN"/>
    <property type="match status" value="1"/>
</dbReference>
<accession>A0A3N1ZVJ7</accession>
<dbReference type="SUPFAM" id="SSF116734">
    <property type="entry name" value="DNA methylase specificity domain"/>
    <property type="match status" value="2"/>
</dbReference>
<reference evidence="3 4" key="1">
    <citation type="submission" date="2018-11" db="EMBL/GenBank/DDBJ databases">
        <title>Sequencing the genomes of 1000 actinobacteria strains.</title>
        <authorList>
            <person name="Klenk H.-P."/>
        </authorList>
    </citation>
    <scope>NUCLEOTIDE SEQUENCE [LARGE SCALE GENOMIC DNA]</scope>
    <source>
        <strain evidence="3 4">DSM 10546</strain>
    </source>
</reference>
<dbReference type="InterPro" id="IPR052021">
    <property type="entry name" value="Type-I_RS_S_subunit"/>
</dbReference>
<organism evidence="3 4">
    <name type="scientific">Luteococcus japonicus</name>
    <dbReference type="NCBI Taxonomy" id="33984"/>
    <lineage>
        <taxon>Bacteria</taxon>
        <taxon>Bacillati</taxon>
        <taxon>Actinomycetota</taxon>
        <taxon>Actinomycetes</taxon>
        <taxon>Propionibacteriales</taxon>
        <taxon>Propionibacteriaceae</taxon>
        <taxon>Luteococcus</taxon>
    </lineage>
</organism>
<dbReference type="AlphaFoldDB" id="A0A3N1ZVJ7"/>
<protein>
    <submittedName>
        <fullName evidence="3">Type I restriction enzyme S subunit</fullName>
    </submittedName>
</protein>
<dbReference type="Proteomes" id="UP000275749">
    <property type="component" value="Unassembled WGS sequence"/>
</dbReference>
<comment type="caution">
    <text evidence="3">The sequence shown here is derived from an EMBL/GenBank/DDBJ whole genome shotgun (WGS) entry which is preliminary data.</text>
</comment>
<dbReference type="Gene3D" id="3.90.220.20">
    <property type="entry name" value="DNA methylase specificity domains"/>
    <property type="match status" value="2"/>
</dbReference>
<dbReference type="PANTHER" id="PTHR30408:SF12">
    <property type="entry name" value="TYPE I RESTRICTION ENZYME MJAVIII SPECIFICITY SUBUNIT"/>
    <property type="match status" value="1"/>
</dbReference>
<sequence>MRKVPLGDVIAPAISARAGSRQLPLLSMTMHDGLVDQTTKFKKRVASEDTSSYKVIERGQLVIGFPIDEGVLDFQNLYPEAIVSPAYGVWNIRDSNTVHAPYLHKFLRSPEALTYYKSKLRGSTARRRSLPHEIFTAMTVPLPSLDEQRRIAAILDQADALRTKRRTQLAHLDALPQAIFHEMFSHVAAVRPLGEVLMDVQTGVSPKCEPRPAEPGEWGVLKLSAVTHGHFNPGENKAYMGDATVLQRVEVNRGDILMTRKNTPDLVGHVALVAEDCPALSIPDLIFRIRVCDEMNPVFFSTMMMNPRIRAQVKKLAGGAASSMSNISMARLRTLRVPCPPVRAQDAFAEIIGSVTTQRQQATRALSEIETLFSSLQSRAFRGEL</sequence>